<evidence type="ECO:0000313" key="10">
    <source>
        <dbReference type="Proteomes" id="UP000055019"/>
    </source>
</evidence>
<feature type="transmembrane region" description="Helical" evidence="7">
    <location>
        <begin position="163"/>
        <end position="184"/>
    </location>
</feature>
<dbReference type="Pfam" id="PF07690">
    <property type="entry name" value="MFS_1"/>
    <property type="match status" value="1"/>
</dbReference>
<gene>
    <name evidence="9" type="ORF">AWB74_08301</name>
</gene>
<keyword evidence="2" id="KW-0813">Transport</keyword>
<evidence type="ECO:0000256" key="1">
    <source>
        <dbReference type="ARBA" id="ARBA00004651"/>
    </source>
</evidence>
<feature type="transmembrane region" description="Helical" evidence="7">
    <location>
        <begin position="384"/>
        <end position="404"/>
    </location>
</feature>
<evidence type="ECO:0000313" key="9">
    <source>
        <dbReference type="EMBL" id="SAL87871.1"/>
    </source>
</evidence>
<comment type="subcellular location">
    <subcellularLocation>
        <location evidence="1">Cell membrane</location>
        <topology evidence="1">Multi-pass membrane protein</topology>
    </subcellularLocation>
</comment>
<dbReference type="PANTHER" id="PTHR43045">
    <property type="entry name" value="SHIKIMATE TRANSPORTER"/>
    <property type="match status" value="1"/>
</dbReference>
<feature type="transmembrane region" description="Helical" evidence="7">
    <location>
        <begin position="343"/>
        <end position="364"/>
    </location>
</feature>
<dbReference type="InterPro" id="IPR036259">
    <property type="entry name" value="MFS_trans_sf"/>
</dbReference>
<keyword evidence="5 7" id="KW-1133">Transmembrane helix</keyword>
<feature type="transmembrane region" description="Helical" evidence="7">
    <location>
        <begin position="96"/>
        <end position="115"/>
    </location>
</feature>
<dbReference type="InterPro" id="IPR020846">
    <property type="entry name" value="MFS_dom"/>
</dbReference>
<dbReference type="EMBL" id="FCOM02000104">
    <property type="protein sequence ID" value="SAL87871.1"/>
    <property type="molecule type" value="Genomic_DNA"/>
</dbReference>
<sequence>MSTQSIETNSHAGGARRPSVIRAVATSVIGQILEWYDFFLYGTAAALVFGKAFFPIGTDPLTGTIAAYGGLALGFGARPLGGILSGHLGDRFGRKMVMTLTLTGMGVATFLMGLLPTYDRIGLWAPILLVALRLVQGLAAGGEWSGSILLISENVPASKRGRLAAWSPCGASIGFVLSTGVFMLMQEIAGSEFLSWGWRVPFLLSALLIGVGWYLRVHMDESVEFKESTKRAGAANAPLIEVLKSHPHAILQVFGLRFGEGGASWIFFAFTIAYGKFLGLSSSLVLGGLTFSMAAIVPVSLFAGYLCDKLGRKPVYLTGSVGVVLFAWPFFEMLNTREPWMVVFALIIANSLILGILEGSQPALISELFPARLRYSGLGIGRELASVAGGGLAPMIATGLLAHFRSSWPIAWYLGVLGLVTVITTCLTRETYPASERAADRAAEARD</sequence>
<evidence type="ECO:0000259" key="8">
    <source>
        <dbReference type="PROSITE" id="PS50850"/>
    </source>
</evidence>
<keyword evidence="4 7" id="KW-0812">Transmembrane</keyword>
<feature type="transmembrane region" description="Helical" evidence="7">
    <location>
        <begin position="121"/>
        <end position="142"/>
    </location>
</feature>
<dbReference type="Gene3D" id="1.20.1250.20">
    <property type="entry name" value="MFS general substrate transporter like domains"/>
    <property type="match status" value="2"/>
</dbReference>
<feature type="transmembrane region" description="Helical" evidence="7">
    <location>
        <begin position="38"/>
        <end position="57"/>
    </location>
</feature>
<keyword evidence="10" id="KW-1185">Reference proteome</keyword>
<evidence type="ECO:0000256" key="6">
    <source>
        <dbReference type="ARBA" id="ARBA00023136"/>
    </source>
</evidence>
<name>A0A158L5A0_9BURK</name>
<dbReference type="InterPro" id="IPR011701">
    <property type="entry name" value="MFS"/>
</dbReference>
<protein>
    <submittedName>
        <fullName evidence="9">MFS transporter</fullName>
    </submittedName>
</protein>
<dbReference type="PROSITE" id="PS50850">
    <property type="entry name" value="MFS"/>
    <property type="match status" value="1"/>
</dbReference>
<feature type="transmembrane region" description="Helical" evidence="7">
    <location>
        <begin position="314"/>
        <end position="331"/>
    </location>
</feature>
<accession>A0A158L5A0</accession>
<evidence type="ECO:0000256" key="2">
    <source>
        <dbReference type="ARBA" id="ARBA00022448"/>
    </source>
</evidence>
<organism evidence="9 10">
    <name type="scientific">Caballeronia arvi</name>
    <dbReference type="NCBI Taxonomy" id="1777135"/>
    <lineage>
        <taxon>Bacteria</taxon>
        <taxon>Pseudomonadati</taxon>
        <taxon>Pseudomonadota</taxon>
        <taxon>Betaproteobacteria</taxon>
        <taxon>Burkholderiales</taxon>
        <taxon>Burkholderiaceae</taxon>
        <taxon>Caballeronia</taxon>
    </lineage>
</organism>
<keyword evidence="6 7" id="KW-0472">Membrane</keyword>
<dbReference type="PROSITE" id="PS00217">
    <property type="entry name" value="SUGAR_TRANSPORT_2"/>
    <property type="match status" value="1"/>
</dbReference>
<evidence type="ECO:0000256" key="4">
    <source>
        <dbReference type="ARBA" id="ARBA00022692"/>
    </source>
</evidence>
<dbReference type="Proteomes" id="UP000055019">
    <property type="component" value="Unassembled WGS sequence"/>
</dbReference>
<feature type="transmembrane region" description="Helical" evidence="7">
    <location>
        <begin position="286"/>
        <end position="307"/>
    </location>
</feature>
<dbReference type="PANTHER" id="PTHR43045:SF1">
    <property type="entry name" value="SHIKIMATE TRANSPORTER"/>
    <property type="match status" value="1"/>
</dbReference>
<dbReference type="RefSeq" id="WP_061152383.1">
    <property type="nucleotide sequence ID" value="NZ_FCOM02000104.1"/>
</dbReference>
<dbReference type="SUPFAM" id="SSF103473">
    <property type="entry name" value="MFS general substrate transporter"/>
    <property type="match status" value="1"/>
</dbReference>
<dbReference type="GO" id="GO:0022857">
    <property type="term" value="F:transmembrane transporter activity"/>
    <property type="evidence" value="ECO:0007669"/>
    <property type="project" value="InterPro"/>
</dbReference>
<dbReference type="InterPro" id="IPR005829">
    <property type="entry name" value="Sugar_transporter_CS"/>
</dbReference>
<proteinExistence type="predicted"/>
<evidence type="ECO:0000256" key="5">
    <source>
        <dbReference type="ARBA" id="ARBA00022989"/>
    </source>
</evidence>
<dbReference type="AlphaFoldDB" id="A0A158L5A0"/>
<feature type="domain" description="Major facilitator superfamily (MFS) profile" evidence="8">
    <location>
        <begin position="23"/>
        <end position="433"/>
    </location>
</feature>
<dbReference type="GO" id="GO:0005886">
    <property type="term" value="C:plasma membrane"/>
    <property type="evidence" value="ECO:0007669"/>
    <property type="project" value="UniProtKB-SubCell"/>
</dbReference>
<dbReference type="CDD" id="cd17369">
    <property type="entry name" value="MFS_ShiA_like"/>
    <property type="match status" value="1"/>
</dbReference>
<feature type="transmembrane region" description="Helical" evidence="7">
    <location>
        <begin position="63"/>
        <end position="84"/>
    </location>
</feature>
<feature type="transmembrane region" description="Helical" evidence="7">
    <location>
        <begin position="410"/>
        <end position="428"/>
    </location>
</feature>
<feature type="transmembrane region" description="Helical" evidence="7">
    <location>
        <begin position="196"/>
        <end position="215"/>
    </location>
</feature>
<evidence type="ECO:0000256" key="7">
    <source>
        <dbReference type="SAM" id="Phobius"/>
    </source>
</evidence>
<comment type="caution">
    <text evidence="9">The sequence shown here is derived from an EMBL/GenBank/DDBJ whole genome shotgun (WGS) entry which is preliminary data.</text>
</comment>
<feature type="transmembrane region" description="Helical" evidence="7">
    <location>
        <begin position="254"/>
        <end position="274"/>
    </location>
</feature>
<evidence type="ECO:0000256" key="3">
    <source>
        <dbReference type="ARBA" id="ARBA00022475"/>
    </source>
</evidence>
<keyword evidence="3" id="KW-1003">Cell membrane</keyword>
<reference evidence="9" key="1">
    <citation type="submission" date="2016-01" db="EMBL/GenBank/DDBJ databases">
        <authorList>
            <person name="Peeters C."/>
        </authorList>
    </citation>
    <scope>NUCLEOTIDE SEQUENCE [LARGE SCALE GENOMIC DNA]</scope>
    <source>
        <strain evidence="9">LMG 29317</strain>
    </source>
</reference>
<dbReference type="OrthoDB" id="6766492at2"/>